<dbReference type="Pfam" id="PF08279">
    <property type="entry name" value="HTH_11"/>
    <property type="match status" value="1"/>
</dbReference>
<dbReference type="InterPro" id="IPR004408">
    <property type="entry name" value="Biotin_CoA_COase_ligase"/>
</dbReference>
<dbReference type="GO" id="GO:0006355">
    <property type="term" value="P:regulation of DNA-templated transcription"/>
    <property type="evidence" value="ECO:0007669"/>
    <property type="project" value="UniProtKB-UniRule"/>
</dbReference>
<dbReference type="InterPro" id="IPR003142">
    <property type="entry name" value="BPL_C"/>
</dbReference>
<dbReference type="Gene3D" id="3.30.930.10">
    <property type="entry name" value="Bira Bifunctional Protein, Domain 2"/>
    <property type="match status" value="1"/>
</dbReference>
<sequence>MKKDDEKDYTLLDMFLENPGQFLSGEEISRRLSISRTAVWKQINKLRQAGYDFEAVPRMGYRMTDAPDQLRAEELIAGLSSEQFGRNVVILESTTSTQEEARLLAEQGAAEGTLVISEEQTGGRGRMGRKFHSPRGKGIWMSLILRPEQPLHLTQQLTLLTGVAVCRGIQKATGIQTDIKWPNDLLLSGKKVCGILLESAAEDDRVRYCIAGIGISVNLKEEDFPEELRPIATSLRLAGGQALNRTVLIQHIMYEMEVLYKLYNEQGFQAIASLWEALSGTIQREVKVQSQRGVVTGVAIGLNPSGALLVKVDGDIVPVYSGDVEFHTR</sequence>
<dbReference type="InterPro" id="IPR036388">
    <property type="entry name" value="WH-like_DNA-bd_sf"/>
</dbReference>
<keyword evidence="1 6" id="KW-0436">Ligase</keyword>
<evidence type="ECO:0000256" key="6">
    <source>
        <dbReference type="HAMAP-Rule" id="MF_00978"/>
    </source>
</evidence>
<dbReference type="GO" id="GO:0005524">
    <property type="term" value="F:ATP binding"/>
    <property type="evidence" value="ECO:0007669"/>
    <property type="project" value="UniProtKB-UniRule"/>
</dbReference>
<dbReference type="EC" id="6.3.4.15" evidence="6"/>
<dbReference type="HAMAP" id="MF_00978">
    <property type="entry name" value="Bifunct_BirA"/>
    <property type="match status" value="1"/>
</dbReference>
<keyword evidence="2 6" id="KW-0547">Nucleotide-binding</keyword>
<dbReference type="InterPro" id="IPR011991">
    <property type="entry name" value="ArsR-like_HTH"/>
</dbReference>
<dbReference type="CDD" id="cd00090">
    <property type="entry name" value="HTH_ARSR"/>
    <property type="match status" value="1"/>
</dbReference>
<dbReference type="GO" id="GO:0009249">
    <property type="term" value="P:protein lipoylation"/>
    <property type="evidence" value="ECO:0007669"/>
    <property type="project" value="UniProtKB-ARBA"/>
</dbReference>
<protein>
    <recommendedName>
        <fullName evidence="6">Bifunctional ligase/repressor BirA</fullName>
    </recommendedName>
    <alternativeName>
        <fullName evidence="6">Biotin--[acetyl-CoA-carboxylase] ligase</fullName>
        <ecNumber evidence="6">6.3.4.15</ecNumber>
    </alternativeName>
    <alternativeName>
        <fullName evidence="6">Biotin--protein ligase</fullName>
    </alternativeName>
    <alternativeName>
        <fullName evidence="6">Biotin-[acetyl-CoA carboxylase] synthetase</fullName>
    </alternativeName>
</protein>
<organism evidence="9 10">
    <name type="scientific">Paenibacillus campinasensis</name>
    <dbReference type="NCBI Taxonomy" id="66347"/>
    <lineage>
        <taxon>Bacteria</taxon>
        <taxon>Bacillati</taxon>
        <taxon>Bacillota</taxon>
        <taxon>Bacilli</taxon>
        <taxon>Bacillales</taxon>
        <taxon>Paenibacillaceae</taxon>
        <taxon>Paenibacillus</taxon>
    </lineage>
</organism>
<keyword evidence="6" id="KW-0804">Transcription</keyword>
<comment type="catalytic activity">
    <reaction evidence="6">
        <text>biotin + L-lysyl-[protein] + ATP = N(6)-biotinyl-L-lysyl-[protein] + AMP + diphosphate + H(+)</text>
        <dbReference type="Rhea" id="RHEA:11756"/>
        <dbReference type="Rhea" id="RHEA-COMP:9752"/>
        <dbReference type="Rhea" id="RHEA-COMP:10505"/>
        <dbReference type="ChEBI" id="CHEBI:15378"/>
        <dbReference type="ChEBI" id="CHEBI:29969"/>
        <dbReference type="ChEBI" id="CHEBI:30616"/>
        <dbReference type="ChEBI" id="CHEBI:33019"/>
        <dbReference type="ChEBI" id="CHEBI:57586"/>
        <dbReference type="ChEBI" id="CHEBI:83144"/>
        <dbReference type="ChEBI" id="CHEBI:456215"/>
        <dbReference type="EC" id="6.3.4.15"/>
    </reaction>
</comment>
<dbReference type="GO" id="GO:0004077">
    <property type="term" value="F:biotin--[biotin carboxyl-carrier protein] ligase activity"/>
    <property type="evidence" value="ECO:0007669"/>
    <property type="project" value="UniProtKB-UniRule"/>
</dbReference>
<dbReference type="CDD" id="cd16442">
    <property type="entry name" value="BPL"/>
    <property type="match status" value="1"/>
</dbReference>
<proteinExistence type="inferred from homology"/>
<dbReference type="InterPro" id="IPR004143">
    <property type="entry name" value="BPL_LPL_catalytic"/>
</dbReference>
<evidence type="ECO:0000313" key="10">
    <source>
        <dbReference type="Proteomes" id="UP000215596"/>
    </source>
</evidence>
<evidence type="ECO:0000313" key="9">
    <source>
        <dbReference type="EMBL" id="PAD79747.1"/>
    </source>
</evidence>
<dbReference type="SUPFAM" id="SSF50037">
    <property type="entry name" value="C-terminal domain of transcriptional repressors"/>
    <property type="match status" value="1"/>
</dbReference>
<dbReference type="Proteomes" id="UP000215596">
    <property type="component" value="Unassembled WGS sequence"/>
</dbReference>
<dbReference type="PANTHER" id="PTHR12835:SF5">
    <property type="entry name" value="BIOTIN--PROTEIN LIGASE"/>
    <property type="match status" value="1"/>
</dbReference>
<dbReference type="InterPro" id="IPR013196">
    <property type="entry name" value="HTH_11"/>
</dbReference>
<dbReference type="EMBL" id="WOAA01000001">
    <property type="protein sequence ID" value="MUG65038.1"/>
    <property type="molecule type" value="Genomic_DNA"/>
</dbReference>
<dbReference type="RefSeq" id="WP_095263544.1">
    <property type="nucleotide sequence ID" value="NZ_NPBY01000010.1"/>
</dbReference>
<comment type="function">
    <text evidence="6">Acts both as a biotin--[acetyl-CoA-carboxylase] ligase and a repressor.</text>
</comment>
<reference evidence="8 11" key="2">
    <citation type="submission" date="2019-11" db="EMBL/GenBank/DDBJ databases">
        <title>Draft genome sequences of five Paenibacillus species of dairy origin.</title>
        <authorList>
            <person name="Olajide A.M."/>
            <person name="Chen S."/>
            <person name="Lapointe G."/>
        </authorList>
    </citation>
    <scope>NUCLEOTIDE SEQUENCE [LARGE SCALE GENOMIC DNA]</scope>
    <source>
        <strain evidence="8 11">3CS1</strain>
    </source>
</reference>
<comment type="caution">
    <text evidence="9">The sequence shown here is derived from an EMBL/GenBank/DDBJ whole genome shotgun (WGS) entry which is preliminary data.</text>
</comment>
<accession>A0A268F2Y1</accession>
<gene>
    <name evidence="6" type="primary">birA</name>
    <name evidence="9" type="ORF">CHH67_03255</name>
    <name evidence="8" type="ORF">GNP94_03330</name>
</gene>
<keyword evidence="4 6" id="KW-0238">DNA-binding</keyword>
<evidence type="ECO:0000313" key="8">
    <source>
        <dbReference type="EMBL" id="MUG65038.1"/>
    </source>
</evidence>
<evidence type="ECO:0000313" key="11">
    <source>
        <dbReference type="Proteomes" id="UP000435177"/>
    </source>
</evidence>
<feature type="binding site" evidence="6">
    <location>
        <position position="191"/>
    </location>
    <ligand>
        <name>biotin</name>
        <dbReference type="ChEBI" id="CHEBI:57586"/>
    </ligand>
</feature>
<dbReference type="SUPFAM" id="SSF46785">
    <property type="entry name" value="Winged helix' DNA-binding domain"/>
    <property type="match status" value="1"/>
</dbReference>
<keyword evidence="11" id="KW-1185">Reference proteome</keyword>
<reference evidence="9 10" key="1">
    <citation type="submission" date="2017-07" db="EMBL/GenBank/DDBJ databases">
        <title>Isolation and whole genome analysis of endospore-forming bacteria from heroin.</title>
        <authorList>
            <person name="Kalinowski J."/>
            <person name="Ahrens B."/>
            <person name="Al-Dilaimi A."/>
            <person name="Winkler A."/>
            <person name="Wibberg D."/>
            <person name="Schleenbecker U."/>
            <person name="Ruckert C."/>
            <person name="Wolfel R."/>
            <person name="Grass G."/>
        </authorList>
    </citation>
    <scope>NUCLEOTIDE SEQUENCE [LARGE SCALE GENOMIC DNA]</scope>
    <source>
        <strain evidence="9 10">7537-G1</strain>
    </source>
</reference>
<dbReference type="NCBIfam" id="TIGR00121">
    <property type="entry name" value="birA_ligase"/>
    <property type="match status" value="1"/>
</dbReference>
<dbReference type="InterPro" id="IPR045864">
    <property type="entry name" value="aa-tRNA-synth_II/BPL/LPL"/>
</dbReference>
<comment type="similarity">
    <text evidence="6">Belongs to the biotin--protein ligase family.</text>
</comment>
<evidence type="ECO:0000256" key="1">
    <source>
        <dbReference type="ARBA" id="ARBA00022598"/>
    </source>
</evidence>
<evidence type="ECO:0000256" key="5">
    <source>
        <dbReference type="ARBA" id="ARBA00023267"/>
    </source>
</evidence>
<dbReference type="GO" id="GO:0016740">
    <property type="term" value="F:transferase activity"/>
    <property type="evidence" value="ECO:0007669"/>
    <property type="project" value="UniProtKB-ARBA"/>
</dbReference>
<dbReference type="Pfam" id="PF02237">
    <property type="entry name" value="BPL_C"/>
    <property type="match status" value="1"/>
</dbReference>
<feature type="binding site" evidence="6">
    <location>
        <begin position="124"/>
        <end position="126"/>
    </location>
    <ligand>
        <name>biotin</name>
        <dbReference type="ChEBI" id="CHEBI:57586"/>
    </ligand>
</feature>
<dbReference type="Gene3D" id="2.30.30.100">
    <property type="match status" value="1"/>
</dbReference>
<evidence type="ECO:0000256" key="2">
    <source>
        <dbReference type="ARBA" id="ARBA00022741"/>
    </source>
</evidence>
<dbReference type="GO" id="GO:0003677">
    <property type="term" value="F:DNA binding"/>
    <property type="evidence" value="ECO:0007669"/>
    <property type="project" value="UniProtKB-UniRule"/>
</dbReference>
<evidence type="ECO:0000259" key="7">
    <source>
        <dbReference type="PROSITE" id="PS51733"/>
    </source>
</evidence>
<dbReference type="PANTHER" id="PTHR12835">
    <property type="entry name" value="BIOTIN PROTEIN LIGASE"/>
    <property type="match status" value="1"/>
</dbReference>
<dbReference type="OrthoDB" id="9807064at2"/>
<dbReference type="InterPro" id="IPR036390">
    <property type="entry name" value="WH_DNA-bd_sf"/>
</dbReference>
<evidence type="ECO:0000256" key="4">
    <source>
        <dbReference type="ARBA" id="ARBA00023125"/>
    </source>
</evidence>
<dbReference type="Proteomes" id="UP000435177">
    <property type="component" value="Unassembled WGS sequence"/>
</dbReference>
<comment type="caution">
    <text evidence="6">Lacks conserved residue(s) required for the propagation of feature annotation.</text>
</comment>
<evidence type="ECO:0000256" key="3">
    <source>
        <dbReference type="ARBA" id="ARBA00022840"/>
    </source>
</evidence>
<keyword evidence="5 6" id="KW-0092">Biotin</keyword>
<feature type="domain" description="BPL/LPL catalytic" evidence="7">
    <location>
        <begin position="73"/>
        <end position="264"/>
    </location>
</feature>
<dbReference type="EMBL" id="NPBY01000010">
    <property type="protein sequence ID" value="PAD79747.1"/>
    <property type="molecule type" value="Genomic_DNA"/>
</dbReference>
<feature type="binding site" evidence="6">
    <location>
        <position position="120"/>
    </location>
    <ligand>
        <name>biotin</name>
        <dbReference type="ChEBI" id="CHEBI:57586"/>
    </ligand>
</feature>
<feature type="DNA-binding region" description="H-T-H motif" evidence="6">
    <location>
        <begin position="25"/>
        <end position="44"/>
    </location>
</feature>
<dbReference type="InterPro" id="IPR030855">
    <property type="entry name" value="Bifunct_BirA"/>
</dbReference>
<dbReference type="PROSITE" id="PS51733">
    <property type="entry name" value="BPL_LPL_CATALYTIC"/>
    <property type="match status" value="1"/>
</dbReference>
<dbReference type="InterPro" id="IPR008988">
    <property type="entry name" value="Transcriptional_repressor_C"/>
</dbReference>
<dbReference type="Gene3D" id="1.10.10.10">
    <property type="entry name" value="Winged helix-like DNA-binding domain superfamily/Winged helix DNA-binding domain"/>
    <property type="match status" value="1"/>
</dbReference>
<keyword evidence="6" id="KW-0805">Transcription regulation</keyword>
<name>A0A268F2Y1_9BACL</name>
<dbReference type="SUPFAM" id="SSF55681">
    <property type="entry name" value="Class II aaRS and biotin synthetases"/>
    <property type="match status" value="1"/>
</dbReference>
<keyword evidence="3 6" id="KW-0067">ATP-binding</keyword>
<dbReference type="Pfam" id="PF03099">
    <property type="entry name" value="BPL_LplA_LipB"/>
    <property type="match status" value="1"/>
</dbReference>
<dbReference type="GO" id="GO:0005737">
    <property type="term" value="C:cytoplasm"/>
    <property type="evidence" value="ECO:0007669"/>
    <property type="project" value="TreeGrafter"/>
</dbReference>
<dbReference type="AlphaFoldDB" id="A0A268F2Y1"/>
<keyword evidence="6" id="KW-0678">Repressor</keyword>